<gene>
    <name evidence="2" type="ORF">KQX54_021750</name>
</gene>
<name>A0AAV7IW12_COTGL</name>
<sequence>MSDVESNQSNRNSSSVPLNLEVFATHDELIERVSHEIHSPWKWIPVLTYLASALTGYAASILFYLFWEDIFGGNCPLWATVEPPVHVRSMRSMDGSIINDNNNNEDIITDWRSKVLVTFLYKTHCQYFHFVCLCSCSFGIIWCMLFARCATGIFGAQWLIVPPVLIFQVIFTVVIYQAAYNYYQGFKSFTANLKLVSAKYMNVTEMAKYPLDCELAIHYLEIFNINTSHNLCKIQKLLQLIMSGMVWSWIGGLAFLIFRIIVVNDFRLLRTVAYKVPKNSILIKDDRDLEKVKPDPLRRKRKKQYKKLTYLLAQT</sequence>
<keyword evidence="1" id="KW-0812">Transmembrane</keyword>
<dbReference type="EMBL" id="JAHXZJ010000001">
    <property type="protein sequence ID" value="KAH0569044.1"/>
    <property type="molecule type" value="Genomic_DNA"/>
</dbReference>
<keyword evidence="3" id="KW-1185">Reference proteome</keyword>
<feature type="transmembrane region" description="Helical" evidence="1">
    <location>
        <begin position="237"/>
        <end position="262"/>
    </location>
</feature>
<organism evidence="2 3">
    <name type="scientific">Cotesia glomerata</name>
    <name type="common">Lepidopteran parasitic wasp</name>
    <name type="synonym">Apanteles glomeratus</name>
    <dbReference type="NCBI Taxonomy" id="32391"/>
    <lineage>
        <taxon>Eukaryota</taxon>
        <taxon>Metazoa</taxon>
        <taxon>Ecdysozoa</taxon>
        <taxon>Arthropoda</taxon>
        <taxon>Hexapoda</taxon>
        <taxon>Insecta</taxon>
        <taxon>Pterygota</taxon>
        <taxon>Neoptera</taxon>
        <taxon>Endopterygota</taxon>
        <taxon>Hymenoptera</taxon>
        <taxon>Apocrita</taxon>
        <taxon>Ichneumonoidea</taxon>
        <taxon>Braconidae</taxon>
        <taxon>Microgastrinae</taxon>
        <taxon>Cotesia</taxon>
    </lineage>
</organism>
<dbReference type="Proteomes" id="UP000826195">
    <property type="component" value="Unassembled WGS sequence"/>
</dbReference>
<evidence type="ECO:0000313" key="2">
    <source>
        <dbReference type="EMBL" id="KAH0569044.1"/>
    </source>
</evidence>
<proteinExistence type="predicted"/>
<evidence type="ECO:0000256" key="1">
    <source>
        <dbReference type="SAM" id="Phobius"/>
    </source>
</evidence>
<dbReference type="AlphaFoldDB" id="A0AAV7IW12"/>
<evidence type="ECO:0000313" key="3">
    <source>
        <dbReference type="Proteomes" id="UP000826195"/>
    </source>
</evidence>
<feature type="transmembrane region" description="Helical" evidence="1">
    <location>
        <begin position="159"/>
        <end position="179"/>
    </location>
</feature>
<keyword evidence="1" id="KW-0472">Membrane</keyword>
<accession>A0AAV7IW12</accession>
<feature type="transmembrane region" description="Helical" evidence="1">
    <location>
        <begin position="127"/>
        <end position="147"/>
    </location>
</feature>
<comment type="caution">
    <text evidence="2">The sequence shown here is derived from an EMBL/GenBank/DDBJ whole genome shotgun (WGS) entry which is preliminary data.</text>
</comment>
<reference evidence="2 3" key="1">
    <citation type="journal article" date="2021" name="J. Hered.">
        <title>A chromosome-level genome assembly of the parasitoid wasp, Cotesia glomerata (Hymenoptera: Braconidae).</title>
        <authorList>
            <person name="Pinto B.J."/>
            <person name="Weis J.J."/>
            <person name="Gamble T."/>
            <person name="Ode P.J."/>
            <person name="Paul R."/>
            <person name="Zaspel J.M."/>
        </authorList>
    </citation>
    <scope>NUCLEOTIDE SEQUENCE [LARGE SCALE GENOMIC DNA]</scope>
    <source>
        <strain evidence="2">CgM1</strain>
    </source>
</reference>
<evidence type="ECO:0008006" key="4">
    <source>
        <dbReference type="Google" id="ProtNLM"/>
    </source>
</evidence>
<protein>
    <recommendedName>
        <fullName evidence="4">Odorant receptor</fullName>
    </recommendedName>
</protein>
<keyword evidence="1" id="KW-1133">Transmembrane helix</keyword>
<feature type="transmembrane region" description="Helical" evidence="1">
    <location>
        <begin position="46"/>
        <end position="67"/>
    </location>
</feature>